<evidence type="ECO:0000313" key="3">
    <source>
        <dbReference type="EMBL" id="NYD30967.1"/>
    </source>
</evidence>
<dbReference type="InterPro" id="IPR013783">
    <property type="entry name" value="Ig-like_fold"/>
</dbReference>
<feature type="domain" description="Bacterial Ig-like" evidence="2">
    <location>
        <begin position="432"/>
        <end position="518"/>
    </location>
</feature>
<keyword evidence="1" id="KW-0732">Signal</keyword>
<gene>
    <name evidence="3" type="ORF">BJ958_002513</name>
</gene>
<feature type="domain" description="Bacterial Ig-like" evidence="2">
    <location>
        <begin position="236"/>
        <end position="323"/>
    </location>
</feature>
<organism evidence="3 4">
    <name type="scientific">Nocardioides kongjuensis</name>
    <dbReference type="NCBI Taxonomy" id="349522"/>
    <lineage>
        <taxon>Bacteria</taxon>
        <taxon>Bacillati</taxon>
        <taxon>Actinomycetota</taxon>
        <taxon>Actinomycetes</taxon>
        <taxon>Propionibacteriales</taxon>
        <taxon>Nocardioidaceae</taxon>
        <taxon>Nocardioides</taxon>
    </lineage>
</organism>
<protein>
    <recommendedName>
        <fullName evidence="2">Bacterial Ig-like domain-containing protein</fullName>
    </recommendedName>
</protein>
<name>A0A852RCQ8_9ACTN</name>
<comment type="caution">
    <text evidence="3">The sequence shown here is derived from an EMBL/GenBank/DDBJ whole genome shotgun (WGS) entry which is preliminary data.</text>
</comment>
<keyword evidence="4" id="KW-1185">Reference proteome</keyword>
<feature type="domain" description="Bacterial Ig-like" evidence="2">
    <location>
        <begin position="529"/>
        <end position="617"/>
    </location>
</feature>
<evidence type="ECO:0000256" key="1">
    <source>
        <dbReference type="SAM" id="SignalP"/>
    </source>
</evidence>
<dbReference type="InterPro" id="IPR032109">
    <property type="entry name" value="Big_3_5"/>
</dbReference>
<reference evidence="3 4" key="1">
    <citation type="submission" date="2020-07" db="EMBL/GenBank/DDBJ databases">
        <title>Sequencing the genomes of 1000 actinobacteria strains.</title>
        <authorList>
            <person name="Klenk H.-P."/>
        </authorList>
    </citation>
    <scope>NUCLEOTIDE SEQUENCE [LARGE SCALE GENOMIC DNA]</scope>
    <source>
        <strain evidence="3 4">DSM 19082</strain>
    </source>
</reference>
<feature type="domain" description="Bacterial Ig-like" evidence="2">
    <location>
        <begin position="827"/>
        <end position="917"/>
    </location>
</feature>
<feature type="domain" description="Bacterial Ig-like" evidence="2">
    <location>
        <begin position="726"/>
        <end position="806"/>
    </location>
</feature>
<dbReference type="EMBL" id="JACCBF010000001">
    <property type="protein sequence ID" value="NYD30967.1"/>
    <property type="molecule type" value="Genomic_DNA"/>
</dbReference>
<feature type="domain" description="Bacterial Ig-like" evidence="2">
    <location>
        <begin position="627"/>
        <end position="715"/>
    </location>
</feature>
<sequence length="1123" mass="110833">MRRMIAALAATTVGLGLPVVLASSASADITAPAQNAVLRGTVTLSASGATDSGTACVGASSPYTQLQLRVPGGAEVFTNTQNGTGAKSVQVDTHAYPNGAYVARAIERNRSGFLYCPTSDKTTDRSVTIDNVTALSYTGATAGAQNTSVTVSAKLTDPNLATSVLPSRVVTFSLSGGTSVNGTTDANGVATATLPVAGPPRTASLTASFAQTAYYKGSTAQVSFDVQKNASTTTVVQPTPVVHGEAASFTAQVAATNGTSTPTGTVQFTIDGDDFGAPVPITGGAASSGSTSSLSTGNHTIGARYSGDANVAASTAATKQLTVGKAPTSTVLTSTGSPTVSGQAVTFTATVGVVSPGAGDPAGGVQFNVDGEPYGTAVALSGDHADLSISNLAPGNHTVQATYNGNGDFATSTSAELTHGVDRADTAVSVSTSNPDAVAGEPLTFTADVDVVGPGAGDPSGNVQFFADGDPIGSPVPLTGGSAVSAPVKLDAGDHLITANYEGDTRFAGATSTLDQEVAAAHTSTEVVVSPSPSVFGQSVTVTATVTPVAPATGEPGGGVQFTIDGQPGAFVTLEDGTASISTSSLSRGTHQVTATYFSSDPNFVTSTSPAVNHTVNKAATRTTVTTNAPVAVFGQPVTLTATVGALAPGAGSPSGTVTFTDGDAVLGSAPVGSATGGIASITVDSLSVGQHAVVATYDGDDSFTGSNGSVAQKVQRAQTSTVVSSTANPSPPGAAVRFTATVSPVAPGAGVPSGSVQFKVNGAALGAPVTLVDGAATSPDFANLSPGTYRISAVYSGEPRFVASTGLLDQGNGQSVVKAGTATELSSDDAEADAGQTVTFTATVRAVAPATGKPTGVVQFWDGTTLLGATSLTPAAAANTSTATFATATLAPGTHEVRASYGGSVTFEGSTESTSQVIGAGVTVVGIASSANPSSYGDRVTLSAIVSDSAPAPGKPTGTVTFRSGNNVLGTATLATVDGQQVATLDVDGLAAGTYALTATYSGDASRAGATSPELSQVVQRAATHLDDLKVINSQLFTVREVTATLRGPRNEPLAGQTLVFSTNTTVSAGYLEICRAVTDANGYAKCKVPPAIPAYVNADGFTVTFAGNANYQPATDHGGGR</sequence>
<accession>A0A852RCQ8</accession>
<evidence type="ECO:0000313" key="4">
    <source>
        <dbReference type="Proteomes" id="UP000582231"/>
    </source>
</evidence>
<feature type="chain" id="PRO_5032898800" description="Bacterial Ig-like domain-containing protein" evidence="1">
    <location>
        <begin position="28"/>
        <end position="1123"/>
    </location>
</feature>
<dbReference type="Proteomes" id="UP000582231">
    <property type="component" value="Unassembled WGS sequence"/>
</dbReference>
<dbReference type="Gene3D" id="2.60.40.10">
    <property type="entry name" value="Immunoglobulins"/>
    <property type="match status" value="9"/>
</dbReference>
<feature type="signal peptide" evidence="1">
    <location>
        <begin position="1"/>
        <end position="27"/>
    </location>
</feature>
<evidence type="ECO:0000259" key="2">
    <source>
        <dbReference type="Pfam" id="PF16640"/>
    </source>
</evidence>
<proteinExistence type="predicted"/>
<dbReference type="Pfam" id="PF16640">
    <property type="entry name" value="Big_3_5"/>
    <property type="match status" value="8"/>
</dbReference>
<dbReference type="GO" id="GO:0005975">
    <property type="term" value="P:carbohydrate metabolic process"/>
    <property type="evidence" value="ECO:0007669"/>
    <property type="project" value="UniProtKB-ARBA"/>
</dbReference>
<dbReference type="AlphaFoldDB" id="A0A852RCQ8"/>
<feature type="domain" description="Bacterial Ig-like" evidence="2">
    <location>
        <begin position="930"/>
        <end position="1020"/>
    </location>
</feature>
<feature type="domain" description="Bacterial Ig-like" evidence="2">
    <location>
        <begin position="332"/>
        <end position="419"/>
    </location>
</feature>